<keyword evidence="2" id="KW-1185">Reference proteome</keyword>
<evidence type="ECO:0000313" key="1">
    <source>
        <dbReference type="EMBL" id="RUT05494.1"/>
    </source>
</evidence>
<organism evidence="1 2">
    <name type="scientific">Dulcicalothrix desertica PCC 7102</name>
    <dbReference type="NCBI Taxonomy" id="232991"/>
    <lineage>
        <taxon>Bacteria</taxon>
        <taxon>Bacillati</taxon>
        <taxon>Cyanobacteriota</taxon>
        <taxon>Cyanophyceae</taxon>
        <taxon>Nostocales</taxon>
        <taxon>Calotrichaceae</taxon>
        <taxon>Dulcicalothrix</taxon>
    </lineage>
</organism>
<sequence>MLVRFKALFINGFDYPESEILLALDKITTSETAEHEFNFFLNRCCHILINRWHMQPQIHSFIPDLITLFQSSPSRHKIISIREKAIRRLHILVKNFIQSEQYVALRRLTQVISHNQTQRNVHQPLATLMRRYPYLYEHCLLTEDSTIEHKWTVKKIKAEVQKDFELDLSRYVTWKVRCHQASQIDKNNNTSKLILPVNNPTLLSEANLNAALTQFMGRVEGDYTYEQLARRFLNYTQASCYGAFKDDLYEYLTSGIDREYGKLQFNNRLYKQLQNTLRDTNDQKMNEFLLVRTCSQLLNFLVVESATSPQHFTFIDLIANQGTLITTGLLLKIVLICRKVKPYLTKRFAILFNHYESATTSGIVWLVETLEQLNIAYSIHFGNVDISYFNQIKTK</sequence>
<dbReference type="EMBL" id="RSCL01000008">
    <property type="protein sequence ID" value="RUT05494.1"/>
    <property type="molecule type" value="Genomic_DNA"/>
</dbReference>
<reference evidence="1" key="2">
    <citation type="journal article" date="2019" name="Genome Biol. Evol.">
        <title>Day and night: Metabolic profiles and evolutionary relationships of six axenic non-marine cyanobacteria.</title>
        <authorList>
            <person name="Will S.E."/>
            <person name="Henke P."/>
            <person name="Boedeker C."/>
            <person name="Huang S."/>
            <person name="Brinkmann H."/>
            <person name="Rohde M."/>
            <person name="Jarek M."/>
            <person name="Friedl T."/>
            <person name="Seufert S."/>
            <person name="Schumacher M."/>
            <person name="Overmann J."/>
            <person name="Neumann-Schaal M."/>
            <person name="Petersen J."/>
        </authorList>
    </citation>
    <scope>NUCLEOTIDE SEQUENCE [LARGE SCALE GENOMIC DNA]</scope>
    <source>
        <strain evidence="1">PCC 7102</strain>
    </source>
</reference>
<reference evidence="1" key="1">
    <citation type="submission" date="2018-12" db="EMBL/GenBank/DDBJ databases">
        <authorList>
            <person name="Will S."/>
            <person name="Neumann-Schaal M."/>
            <person name="Henke P."/>
        </authorList>
    </citation>
    <scope>NUCLEOTIDE SEQUENCE</scope>
    <source>
        <strain evidence="1">PCC 7102</strain>
    </source>
</reference>
<comment type="caution">
    <text evidence="1">The sequence shown here is derived from an EMBL/GenBank/DDBJ whole genome shotgun (WGS) entry which is preliminary data.</text>
</comment>
<accession>A0A433VHA4</accession>
<protein>
    <submittedName>
        <fullName evidence="1">Uncharacterized protein</fullName>
    </submittedName>
</protein>
<name>A0A433VHA4_9CYAN</name>
<gene>
    <name evidence="1" type="ORF">DSM106972_035010</name>
</gene>
<dbReference type="Proteomes" id="UP000271624">
    <property type="component" value="Unassembled WGS sequence"/>
</dbReference>
<dbReference type="AlphaFoldDB" id="A0A433VHA4"/>
<evidence type="ECO:0000313" key="2">
    <source>
        <dbReference type="Proteomes" id="UP000271624"/>
    </source>
</evidence>
<proteinExistence type="predicted"/>